<gene>
    <name evidence="1" type="ORF">IV68_GL000014</name>
</gene>
<proteinExistence type="predicted"/>
<dbReference type="PATRIC" id="fig|1123500.6.peg.13"/>
<keyword evidence="2" id="KW-1185">Reference proteome</keyword>
<sequence>MQTNRYDDLLMAVEDDLQARGLEPIILDTMPLKENSGLAGVTSIKGDKVYIFIDKTLSTFEKAETLVEEYFHALFDLGNILDYESARAHNNEINARENVLTYMTSLEEIQAVAADYPDEPLAGWMLTERFGYPLTFSDETLRYYQRRGML</sequence>
<evidence type="ECO:0008006" key="3">
    <source>
        <dbReference type="Google" id="ProtNLM"/>
    </source>
</evidence>
<dbReference type="InParanoid" id="A0A0R2FYH0"/>
<dbReference type="Proteomes" id="UP000051296">
    <property type="component" value="Unassembled WGS sequence"/>
</dbReference>
<dbReference type="EMBL" id="JQAX01000001">
    <property type="protein sequence ID" value="KRN33216.1"/>
    <property type="molecule type" value="Genomic_DNA"/>
</dbReference>
<dbReference type="OrthoDB" id="2147523at2"/>
<dbReference type="RefSeq" id="WP_022791283.1">
    <property type="nucleotide sequence ID" value="NZ_ATUU01000001.1"/>
</dbReference>
<protein>
    <recommendedName>
        <fullName evidence="3">IrrE N-terminal-like domain-containing protein</fullName>
    </recommendedName>
</protein>
<evidence type="ECO:0000313" key="1">
    <source>
        <dbReference type="EMBL" id="KRN33216.1"/>
    </source>
</evidence>
<reference evidence="1 2" key="1">
    <citation type="journal article" date="2015" name="Genome Announc.">
        <title>Expanding the biotechnology potential of lactobacilli through comparative genomics of 213 strains and associated genera.</title>
        <authorList>
            <person name="Sun Z."/>
            <person name="Harris H.M."/>
            <person name="McCann A."/>
            <person name="Guo C."/>
            <person name="Argimon S."/>
            <person name="Zhang W."/>
            <person name="Yang X."/>
            <person name="Jeffery I.B."/>
            <person name="Cooney J.C."/>
            <person name="Kagawa T.F."/>
            <person name="Liu W."/>
            <person name="Song Y."/>
            <person name="Salvetti E."/>
            <person name="Wrobel A."/>
            <person name="Rasinkangas P."/>
            <person name="Parkhill J."/>
            <person name="Rea M.C."/>
            <person name="O'Sullivan O."/>
            <person name="Ritari J."/>
            <person name="Douillard F.P."/>
            <person name="Paul Ross R."/>
            <person name="Yang R."/>
            <person name="Briner A.E."/>
            <person name="Felis G.E."/>
            <person name="de Vos W.M."/>
            <person name="Barrangou R."/>
            <person name="Klaenhammer T.R."/>
            <person name="Caufield P.W."/>
            <person name="Cui Y."/>
            <person name="Zhang H."/>
            <person name="O'Toole P.W."/>
        </authorList>
    </citation>
    <scope>NUCLEOTIDE SEQUENCE [LARGE SCALE GENOMIC DNA]</scope>
    <source>
        <strain evidence="1 2">DSM 20190</strain>
    </source>
</reference>
<accession>A0A0R2FYH0</accession>
<name>A0A0R2FYH0_9LACO</name>
<evidence type="ECO:0000313" key="2">
    <source>
        <dbReference type="Proteomes" id="UP000051296"/>
    </source>
</evidence>
<organism evidence="1 2">
    <name type="scientific">Weissella halotolerans DSM 20190</name>
    <dbReference type="NCBI Taxonomy" id="1123500"/>
    <lineage>
        <taxon>Bacteria</taxon>
        <taxon>Bacillati</taxon>
        <taxon>Bacillota</taxon>
        <taxon>Bacilli</taxon>
        <taxon>Lactobacillales</taxon>
        <taxon>Lactobacillaceae</taxon>
        <taxon>Weissella</taxon>
    </lineage>
</organism>
<dbReference type="AlphaFoldDB" id="A0A0R2FYH0"/>
<dbReference type="STRING" id="1123500.GCA_000420365_00488"/>
<comment type="caution">
    <text evidence="1">The sequence shown here is derived from an EMBL/GenBank/DDBJ whole genome shotgun (WGS) entry which is preliminary data.</text>
</comment>